<dbReference type="EMBL" id="JBHRSP010000015">
    <property type="protein sequence ID" value="MFC3073337.1"/>
    <property type="molecule type" value="Genomic_DNA"/>
</dbReference>
<dbReference type="Gene3D" id="3.50.50.60">
    <property type="entry name" value="FAD/NAD(P)-binding domain"/>
    <property type="match status" value="1"/>
</dbReference>
<dbReference type="InterPro" id="IPR023753">
    <property type="entry name" value="FAD/NAD-binding_dom"/>
</dbReference>
<dbReference type="Gene3D" id="1.10.10.1100">
    <property type="entry name" value="BFD-like [2Fe-2S]-binding domain"/>
    <property type="match status" value="1"/>
</dbReference>
<dbReference type="Pfam" id="PF07992">
    <property type="entry name" value="Pyr_redox_2"/>
    <property type="match status" value="1"/>
</dbReference>
<dbReference type="PANTHER" id="PTHR42949">
    <property type="entry name" value="ANAEROBIC GLYCEROL-3-PHOSPHATE DEHYDROGENASE SUBUNIT B"/>
    <property type="match status" value="1"/>
</dbReference>
<dbReference type="PRINTS" id="PR00368">
    <property type="entry name" value="FADPNR"/>
</dbReference>
<evidence type="ECO:0000313" key="4">
    <source>
        <dbReference type="EMBL" id="MFC3073337.1"/>
    </source>
</evidence>
<feature type="domain" description="SoxA A3" evidence="3">
    <location>
        <begin position="388"/>
        <end position="461"/>
    </location>
</feature>
<dbReference type="RefSeq" id="WP_257311487.1">
    <property type="nucleotide sequence ID" value="NZ_JANFDG010000001.1"/>
</dbReference>
<reference evidence="5" key="1">
    <citation type="journal article" date="2019" name="Int. J. Syst. Evol. Microbiol.">
        <title>The Global Catalogue of Microorganisms (GCM) 10K type strain sequencing project: providing services to taxonomists for standard genome sequencing and annotation.</title>
        <authorList>
            <consortium name="The Broad Institute Genomics Platform"/>
            <consortium name="The Broad Institute Genome Sequencing Center for Infectious Disease"/>
            <person name="Wu L."/>
            <person name="Ma J."/>
        </authorList>
    </citation>
    <scope>NUCLEOTIDE SEQUENCE [LARGE SCALE GENOMIC DNA]</scope>
    <source>
        <strain evidence="5">KCTC 52677</strain>
    </source>
</reference>
<evidence type="ECO:0000259" key="2">
    <source>
        <dbReference type="Pfam" id="PF07992"/>
    </source>
</evidence>
<evidence type="ECO:0000313" key="5">
    <source>
        <dbReference type="Proteomes" id="UP001595377"/>
    </source>
</evidence>
<protein>
    <submittedName>
        <fullName evidence="4">NAD(P)/FAD-dependent oxidoreductase</fullName>
    </submittedName>
</protein>
<evidence type="ECO:0000259" key="3">
    <source>
        <dbReference type="Pfam" id="PF17806"/>
    </source>
</evidence>
<proteinExistence type="predicted"/>
<dbReference type="PRINTS" id="PR00469">
    <property type="entry name" value="PNDRDTASEII"/>
</dbReference>
<dbReference type="InterPro" id="IPR041117">
    <property type="entry name" value="SoxA_A3"/>
</dbReference>
<feature type="domain" description="FAD/NAD(P)-binding" evidence="2">
    <location>
        <begin position="11"/>
        <end position="323"/>
    </location>
</feature>
<gene>
    <name evidence="4" type="ORF">ACFOHH_09505</name>
</gene>
<sequence>MTHLQRESCELAIVGGGPAGLAAATLAAELGVETVLFDEQSAPGGQVYRNVEANAPRHDALAAILGGDYAGGLALVRAFRASGAAYEPESAVWQVAASGKVGVSRGGRAYLTRAQRVVLATGAMERPVPVPGWTLPGVMGAGAVQTLMKASGIVPDRPVVLAGCGPLLYLVAVQLVRANAPLVAVVDTSAATLAGTVRAALPLLPAFAGDLAKGLSWIATLKARRIPIHKGSRLVVEGTGRVEAVTFDSGGRRVRIATSLLLLHEGVIPNNQVTTSLRCKHVWNVAQAAWRPETDPFGATSSARVAVAGDGAGIGGARAAVHRGRLAALDAAFRLGRIGRDERDARARPERTALAREARLRAFLDRVYRPAEAVRPLDDDTLACRCEEVSAGELRGLIAEGFTDLNQLKSFSRCGMGQCQGRMCAGTVGRILAEGLATDMAAVGHYRLRIPVKPLPLAELAELGHADRNDKPVLEVADGDPSQRI</sequence>
<keyword evidence="5" id="KW-1185">Reference proteome</keyword>
<dbReference type="SUPFAM" id="SSF51905">
    <property type="entry name" value="FAD/NAD(P)-binding domain"/>
    <property type="match status" value="1"/>
</dbReference>
<organism evidence="4 5">
    <name type="scientific">Shinella pollutisoli</name>
    <dbReference type="NCBI Taxonomy" id="2250594"/>
    <lineage>
        <taxon>Bacteria</taxon>
        <taxon>Pseudomonadati</taxon>
        <taxon>Pseudomonadota</taxon>
        <taxon>Alphaproteobacteria</taxon>
        <taxon>Hyphomicrobiales</taxon>
        <taxon>Rhizobiaceae</taxon>
        <taxon>Shinella</taxon>
    </lineage>
</organism>
<dbReference type="PANTHER" id="PTHR42949:SF3">
    <property type="entry name" value="ANAEROBIC GLYCEROL-3-PHOSPHATE DEHYDROGENASE SUBUNIT B"/>
    <property type="match status" value="1"/>
</dbReference>
<dbReference type="Pfam" id="PF17806">
    <property type="entry name" value="SO_alpha_A3"/>
    <property type="match status" value="1"/>
</dbReference>
<dbReference type="InterPro" id="IPR051691">
    <property type="entry name" value="Metab_Enz_Cyan_OpOx_G3PDH"/>
</dbReference>
<dbReference type="InterPro" id="IPR041854">
    <property type="entry name" value="BFD-like_2Fe2S-bd_dom_sf"/>
</dbReference>
<dbReference type="PIRSF" id="PIRSF037495">
    <property type="entry name" value="Opine_OX_OoxA/HcnB"/>
    <property type="match status" value="1"/>
</dbReference>
<name>A0ABV7DF66_9HYPH</name>
<evidence type="ECO:0000256" key="1">
    <source>
        <dbReference type="ARBA" id="ARBA00023002"/>
    </source>
</evidence>
<dbReference type="CDD" id="cd19946">
    <property type="entry name" value="GlpA-like_Fer2_BFD-like"/>
    <property type="match status" value="1"/>
</dbReference>
<accession>A0ABV7DF66</accession>
<keyword evidence="1" id="KW-0560">Oxidoreductase</keyword>
<dbReference type="InterPro" id="IPR036188">
    <property type="entry name" value="FAD/NAD-bd_sf"/>
</dbReference>
<dbReference type="InterPro" id="IPR017224">
    <property type="entry name" value="Opine_Oxase_asu/HCN_bsu"/>
</dbReference>
<comment type="caution">
    <text evidence="4">The sequence shown here is derived from an EMBL/GenBank/DDBJ whole genome shotgun (WGS) entry which is preliminary data.</text>
</comment>
<dbReference type="Proteomes" id="UP001595377">
    <property type="component" value="Unassembled WGS sequence"/>
</dbReference>